<feature type="region of interest" description="Disordered" evidence="1">
    <location>
        <begin position="594"/>
        <end position="614"/>
    </location>
</feature>
<dbReference type="GO" id="GO:0005524">
    <property type="term" value="F:ATP binding"/>
    <property type="evidence" value="ECO:0007669"/>
    <property type="project" value="UniProtKB-KW"/>
</dbReference>
<feature type="domain" description="Orc1-like AAA ATPase" evidence="2">
    <location>
        <begin position="173"/>
        <end position="320"/>
    </location>
</feature>
<keyword evidence="3" id="KW-0067">ATP-binding</keyword>
<evidence type="ECO:0000256" key="1">
    <source>
        <dbReference type="SAM" id="MobiDB-lite"/>
    </source>
</evidence>
<dbReference type="OrthoDB" id="7782625at2"/>
<gene>
    <name evidence="3" type="ORF">D0Z70_15495</name>
</gene>
<dbReference type="SUPFAM" id="SSF52540">
    <property type="entry name" value="P-loop containing nucleoside triphosphate hydrolases"/>
    <property type="match status" value="1"/>
</dbReference>
<dbReference type="Proteomes" id="UP000283469">
    <property type="component" value="Unassembled WGS sequence"/>
</dbReference>
<dbReference type="Pfam" id="PF13191">
    <property type="entry name" value="AAA_16"/>
    <property type="match status" value="1"/>
</dbReference>
<evidence type="ECO:0000259" key="2">
    <source>
        <dbReference type="Pfam" id="PF13191"/>
    </source>
</evidence>
<keyword evidence="3" id="KW-0547">Nucleotide-binding</keyword>
<comment type="caution">
    <text evidence="3">The sequence shown here is derived from an EMBL/GenBank/DDBJ whole genome shotgun (WGS) entry which is preliminary data.</text>
</comment>
<protein>
    <submittedName>
        <fullName evidence="3">ATP-binding protein</fullName>
    </submittedName>
</protein>
<dbReference type="EMBL" id="QVRA01000014">
    <property type="protein sequence ID" value="RJG53651.1"/>
    <property type="molecule type" value="Genomic_DNA"/>
</dbReference>
<name>A0A418YQ90_9SPHN</name>
<feature type="compositionally biased region" description="Polar residues" evidence="1">
    <location>
        <begin position="594"/>
        <end position="608"/>
    </location>
</feature>
<dbReference type="AlphaFoldDB" id="A0A418YQ90"/>
<dbReference type="InterPro" id="IPR041664">
    <property type="entry name" value="AAA_16"/>
</dbReference>
<evidence type="ECO:0000313" key="4">
    <source>
        <dbReference type="Proteomes" id="UP000283469"/>
    </source>
</evidence>
<sequence>MSALPEATIALIDAAKRFAALSGRFTPHDALPREALQNPGLAAVVASALAEACDVDLDGTGRWLLRSNERRFVLTSLRESGALSAAVGQRMALGYDPETRQLLAAALGTGDFAETVVERDIADPGVDQARIAAIVTAIERAGGALMRFLAAAKSRLHSFERDERRRFVTEQLFVGRVEEMTALLDWFKQGLDQPRARAAYIGGIPGIGKSALLEETVQRIEAQEAPIVVRLDFDRAGLTILDLLRLTMEVARQVSAHISRDSAALAEARLVAGRVEQGSEQFIASDASKFPARLGHAIGEAVTTSGRPVLLILDTLEVLRGRGEQHPVALFEWIDHLVNAGVKPLHILAAGRGEALDSCPDRIGLPIALKGLDEASAAQMLAILEVPGPSRAHIQDIADGNPLVLRLAAECVRRFGGAALPDQAIDRQITAPYLYRFLLSRLDDPLLSALANPGLIARRISADFLREVLAPALNLPPLSEAEALSCFTKLAAQHWLVGPDDEPGFVRHRPDMRHVLLPILYSEQPQQCARIDLLADRWFSRREDNLSRVDALYHRLQRMRSGAKPPRIAPGIAVQFSPDMIAELPSTAQAALQRSTGRRSAQFRTSAPSGRKMDEREATHEIIGLIERQDWRECRYVVERVLQAGEIDPDGDLSTAIMTFHWRVGEWHSARQRLRVRRPAEPFDVAMMAPMLGVTLLEIWAEAGGPEIGRALRDVPLLSILGEAQQQPRSLARIGALGFRSMALEAAFHGEAYDREPDPRTYCLVHYVHGHEGSAGYQVETIARERMRQRLADGHSGDVPAGPMAVASLTPYAFFAATLALQPGNQWIEEQAHADEARLSRLPSLFGDARFNTLSDSPIAGIAGLGLFAEWAEATVFFRPHAELRSLATSAERWRRVIAGDWRYGRKPTGWLRDQWSPVDSSGFGSIQAPLVLDWSLHARVLRLSDSHDPETAATEELAGWAPDGDPARLLQMLVARYGRAIGTATLMDNSLSRAAHLRRHRVPAAFLPALVVLLDMVHLSLD</sequence>
<dbReference type="Gene3D" id="3.40.50.300">
    <property type="entry name" value="P-loop containing nucleotide triphosphate hydrolases"/>
    <property type="match status" value="1"/>
</dbReference>
<accession>A0A418YQ90</accession>
<reference evidence="3 4" key="1">
    <citation type="submission" date="2018-08" db="EMBL/GenBank/DDBJ databases">
        <title>Sphingobium sp. EO9.</title>
        <authorList>
            <person name="Park Y."/>
            <person name="Kim K.H."/>
            <person name="Jeon C.O."/>
        </authorList>
    </citation>
    <scope>NUCLEOTIDE SEQUENCE [LARGE SCALE GENOMIC DNA]</scope>
    <source>
        <strain evidence="3 4">EO9</strain>
    </source>
</reference>
<proteinExistence type="predicted"/>
<evidence type="ECO:0000313" key="3">
    <source>
        <dbReference type="EMBL" id="RJG53651.1"/>
    </source>
</evidence>
<organism evidence="3 4">
    <name type="scientific">Sphingobium terrigena</name>
    <dbReference type="NCBI Taxonomy" id="2304063"/>
    <lineage>
        <taxon>Bacteria</taxon>
        <taxon>Pseudomonadati</taxon>
        <taxon>Pseudomonadota</taxon>
        <taxon>Alphaproteobacteria</taxon>
        <taxon>Sphingomonadales</taxon>
        <taxon>Sphingomonadaceae</taxon>
        <taxon>Sphingobium</taxon>
    </lineage>
</organism>
<keyword evidence="4" id="KW-1185">Reference proteome</keyword>
<dbReference type="InterPro" id="IPR027417">
    <property type="entry name" value="P-loop_NTPase"/>
</dbReference>